<gene>
    <name evidence="2" type="ORF">C4D60_Mb06t19300</name>
</gene>
<dbReference type="InterPro" id="IPR000225">
    <property type="entry name" value="Armadillo"/>
</dbReference>
<evidence type="ECO:0000313" key="3">
    <source>
        <dbReference type="Proteomes" id="UP000317650"/>
    </source>
</evidence>
<sequence>MFQQVQYFPRRKSFRTQAIDMTPNHSPDDHPINMKEEREKACLRQASQLLRSLGSSSFSVRCFPGKWQLIRSKLEQLLSGLAAAADGNFLSRNSEVDLLLKSMLSTFDDIESLLLRCGDESCVGGKLLLRSDLNGVASRLGLHNERLAELYASGNATHSRAIVLTKPSSNASREDIRFYVRDLFSRLKIGDISMRLLALASLHEVLREDDEYVRIVATDTADAVCLLVSFLEHRDDGLREKAAGVLSVIAEFDSYKGLLVAAGAIGPLIPILEKGTELGRERAAGILRRLTENSDNGWSISAHGGITVLLKICSDAAACRKELIGLACQILSNLGSAEEMRRFMVEEGAIPVLLQLTMSKEEESRIQAIECLHSMASADNGIRQIVVREGLIASITELLDPCSTCSSTAREAALKATELLHSADSIAVLMSSGFLDRALFFLKHGDVSVQELVLKSISRLCELSEEYRKAMGDAGYMTELVSLLEAKSAGVREKSAETIHNMICAQRNRRRLIQDDHDVDRIMRSLDLLEGNSATRKHLLSVLKAVVESNSGRRRIMASGCVHCLQRLAEADEVDARKVMKKLSARNRFRSILNGFWSY</sequence>
<evidence type="ECO:0000313" key="2">
    <source>
        <dbReference type="EMBL" id="THU50351.1"/>
    </source>
</evidence>
<dbReference type="SUPFAM" id="SSF48371">
    <property type="entry name" value="ARM repeat"/>
    <property type="match status" value="1"/>
</dbReference>
<dbReference type="InterPro" id="IPR016024">
    <property type="entry name" value="ARM-type_fold"/>
</dbReference>
<dbReference type="SMART" id="SM00185">
    <property type="entry name" value="ARM"/>
    <property type="match status" value="5"/>
</dbReference>
<keyword evidence="3" id="KW-1185">Reference proteome</keyword>
<proteinExistence type="predicted"/>
<evidence type="ECO:0000259" key="1">
    <source>
        <dbReference type="Pfam" id="PF23005"/>
    </source>
</evidence>
<dbReference type="AlphaFoldDB" id="A0A4S8IPA8"/>
<protein>
    <recommendedName>
        <fullName evidence="1">DUF7032 domain-containing protein</fullName>
    </recommendedName>
</protein>
<dbReference type="Gene3D" id="1.25.10.10">
    <property type="entry name" value="Leucine-rich Repeat Variant"/>
    <property type="match status" value="3"/>
</dbReference>
<dbReference type="PANTHER" id="PTHR46043">
    <property type="entry name" value="ARM REPEAT SUPERFAMILY PROTEIN"/>
    <property type="match status" value="1"/>
</dbReference>
<dbReference type="PANTHER" id="PTHR46043:SF5">
    <property type="entry name" value="ARM REPEAT SUPERFAMILY PROTEIN"/>
    <property type="match status" value="1"/>
</dbReference>
<dbReference type="Pfam" id="PF23005">
    <property type="entry name" value="DUF7032"/>
    <property type="match status" value="1"/>
</dbReference>
<organism evidence="2 3">
    <name type="scientific">Musa balbisiana</name>
    <name type="common">Banana</name>
    <dbReference type="NCBI Taxonomy" id="52838"/>
    <lineage>
        <taxon>Eukaryota</taxon>
        <taxon>Viridiplantae</taxon>
        <taxon>Streptophyta</taxon>
        <taxon>Embryophyta</taxon>
        <taxon>Tracheophyta</taxon>
        <taxon>Spermatophyta</taxon>
        <taxon>Magnoliopsida</taxon>
        <taxon>Liliopsida</taxon>
        <taxon>Zingiberales</taxon>
        <taxon>Musaceae</taxon>
        <taxon>Musa</taxon>
    </lineage>
</organism>
<dbReference type="Proteomes" id="UP000317650">
    <property type="component" value="Chromosome 6"/>
</dbReference>
<feature type="domain" description="DUF7032" evidence="1">
    <location>
        <begin position="45"/>
        <end position="154"/>
    </location>
</feature>
<comment type="caution">
    <text evidence="2">The sequence shown here is derived from an EMBL/GenBank/DDBJ whole genome shotgun (WGS) entry which is preliminary data.</text>
</comment>
<dbReference type="EMBL" id="PYDT01000009">
    <property type="protein sequence ID" value="THU50351.1"/>
    <property type="molecule type" value="Genomic_DNA"/>
</dbReference>
<dbReference type="InterPro" id="IPR011989">
    <property type="entry name" value="ARM-like"/>
</dbReference>
<dbReference type="InterPro" id="IPR054296">
    <property type="entry name" value="DUF7032"/>
</dbReference>
<accession>A0A4S8IPA8</accession>
<reference evidence="2 3" key="1">
    <citation type="journal article" date="2019" name="Nat. Plants">
        <title>Genome sequencing of Musa balbisiana reveals subgenome evolution and function divergence in polyploid bananas.</title>
        <authorList>
            <person name="Yao X."/>
        </authorList>
    </citation>
    <scope>NUCLEOTIDE SEQUENCE [LARGE SCALE GENOMIC DNA]</scope>
    <source>
        <strain evidence="3">cv. DH-PKW</strain>
        <tissue evidence="2">Leaves</tissue>
    </source>
</reference>
<name>A0A4S8IPA8_MUSBA</name>